<name>A0ABM8QDX0_9BACT</name>
<evidence type="ECO:0000313" key="2">
    <source>
        <dbReference type="EMBL" id="CAE6691685.1"/>
    </source>
</evidence>
<dbReference type="InterPro" id="IPR032710">
    <property type="entry name" value="NTF2-like_dom_sf"/>
</dbReference>
<dbReference type="Proteomes" id="UP000675880">
    <property type="component" value="Unassembled WGS sequence"/>
</dbReference>
<keyword evidence="3" id="KW-1185">Reference proteome</keyword>
<dbReference type="PANTHER" id="PTHR34957">
    <property type="entry name" value="NUCLEAR TRANSPORT FACTOR 2 (NTF2) FAMILY PROTEIN"/>
    <property type="match status" value="1"/>
</dbReference>
<organism evidence="2 3">
    <name type="scientific">Nitrospira defluvii</name>
    <dbReference type="NCBI Taxonomy" id="330214"/>
    <lineage>
        <taxon>Bacteria</taxon>
        <taxon>Pseudomonadati</taxon>
        <taxon>Nitrospirota</taxon>
        <taxon>Nitrospiria</taxon>
        <taxon>Nitrospirales</taxon>
        <taxon>Nitrospiraceae</taxon>
        <taxon>Nitrospira</taxon>
    </lineage>
</organism>
<feature type="domain" description="SnoaL-like" evidence="1">
    <location>
        <begin position="10"/>
        <end position="128"/>
    </location>
</feature>
<evidence type="ECO:0000313" key="3">
    <source>
        <dbReference type="Proteomes" id="UP000675880"/>
    </source>
</evidence>
<dbReference type="RefSeq" id="WP_080878658.1">
    <property type="nucleotide sequence ID" value="NZ_CAJNBJ010000001.1"/>
</dbReference>
<comment type="caution">
    <text evidence="2">The sequence shown here is derived from an EMBL/GenBank/DDBJ whole genome shotgun (WGS) entry which is preliminary data.</text>
</comment>
<dbReference type="PANTHER" id="PTHR34957:SF1">
    <property type="entry name" value="NUCLEAR TRANSPORT FACTOR 2 (NTF2) FAMILY PROTEIN"/>
    <property type="match status" value="1"/>
</dbReference>
<dbReference type="Gene3D" id="3.10.450.50">
    <property type="match status" value="1"/>
</dbReference>
<dbReference type="InterPro" id="IPR037401">
    <property type="entry name" value="SnoaL-like"/>
</dbReference>
<accession>A0ABM8QDX0</accession>
<dbReference type="Pfam" id="PF13474">
    <property type="entry name" value="SnoaL_3"/>
    <property type="match status" value="1"/>
</dbReference>
<dbReference type="SUPFAM" id="SSF54427">
    <property type="entry name" value="NTF2-like"/>
    <property type="match status" value="1"/>
</dbReference>
<reference evidence="2 3" key="1">
    <citation type="submission" date="2021-02" db="EMBL/GenBank/DDBJ databases">
        <authorList>
            <person name="Han P."/>
        </authorList>
    </citation>
    <scope>NUCLEOTIDE SEQUENCE [LARGE SCALE GENOMIC DNA]</scope>
    <source>
        <strain evidence="2">Candidatus Nitrospira sp. ZN2</strain>
    </source>
</reference>
<dbReference type="EMBL" id="CAJNBJ010000001">
    <property type="protein sequence ID" value="CAE6691685.1"/>
    <property type="molecule type" value="Genomic_DNA"/>
</dbReference>
<sequence>MVEQRIEEITRANLAFYAAFESLDMLQMDKVWAHLEYVTCIHPGWSLRSDWPAVRDSWVLIFNNTFSMKFELSDVQVQVAGDLGWVICTEHLTSRQDDQPVETRVLATNLFERIGDEWLMIHHHGSPVMG</sequence>
<gene>
    <name evidence="2" type="ORF">NSPZN2_10252</name>
</gene>
<proteinExistence type="predicted"/>
<protein>
    <submittedName>
        <fullName evidence="2">Alternative dihydrofolate reductase 3</fullName>
    </submittedName>
</protein>
<evidence type="ECO:0000259" key="1">
    <source>
        <dbReference type="Pfam" id="PF13474"/>
    </source>
</evidence>